<evidence type="ECO:0000256" key="1">
    <source>
        <dbReference type="SAM" id="Phobius"/>
    </source>
</evidence>
<dbReference type="EMBL" id="NKCL01000352">
    <property type="protein sequence ID" value="RSL75396.1"/>
    <property type="molecule type" value="Genomic_DNA"/>
</dbReference>
<dbReference type="Proteomes" id="UP000287972">
    <property type="component" value="Unassembled WGS sequence"/>
</dbReference>
<keyword evidence="3" id="KW-1185">Reference proteome</keyword>
<name>A0A428RCY7_9HYPO</name>
<sequence>MISTPTTTRTAKSSPLSSSNIRYGVVANISRSHNLREKVPRSPGFDSLYRIRLVFLSCSLTILVISTGRYLPFAYSYPAQSQSMVARAWDKYLKTTLLATISVDIVSNSNH</sequence>
<feature type="transmembrane region" description="Helical" evidence="1">
    <location>
        <begin position="51"/>
        <end position="71"/>
    </location>
</feature>
<keyword evidence="1" id="KW-0812">Transmembrane</keyword>
<accession>A0A428RCY7</accession>
<keyword evidence="1" id="KW-1133">Transmembrane helix</keyword>
<reference evidence="2 3" key="1">
    <citation type="submission" date="2017-06" db="EMBL/GenBank/DDBJ databases">
        <title>Comparative genomic analysis of Ambrosia Fusariam Clade fungi.</title>
        <authorList>
            <person name="Stajich J.E."/>
            <person name="Carrillo J."/>
            <person name="Kijimoto T."/>
            <person name="Eskalen A."/>
            <person name="O'Donnell K."/>
            <person name="Kasson M."/>
        </authorList>
    </citation>
    <scope>NUCLEOTIDE SEQUENCE [LARGE SCALE GENOMIC DNA]</scope>
    <source>
        <strain evidence="2 3">NRRL62606</strain>
    </source>
</reference>
<keyword evidence="1" id="KW-0472">Membrane</keyword>
<proteinExistence type="predicted"/>
<protein>
    <submittedName>
        <fullName evidence="2">Uncharacterized protein</fullName>
    </submittedName>
</protein>
<evidence type="ECO:0000313" key="2">
    <source>
        <dbReference type="EMBL" id="RSL75396.1"/>
    </source>
</evidence>
<gene>
    <name evidence="2" type="ORF">CEP51_010897</name>
</gene>
<evidence type="ECO:0000313" key="3">
    <source>
        <dbReference type="Proteomes" id="UP000287972"/>
    </source>
</evidence>
<comment type="caution">
    <text evidence="2">The sequence shown here is derived from an EMBL/GenBank/DDBJ whole genome shotgun (WGS) entry which is preliminary data.</text>
</comment>
<dbReference type="AlphaFoldDB" id="A0A428RCY7"/>
<organism evidence="2 3">
    <name type="scientific">Fusarium floridanum</name>
    <dbReference type="NCBI Taxonomy" id="1325733"/>
    <lineage>
        <taxon>Eukaryota</taxon>
        <taxon>Fungi</taxon>
        <taxon>Dikarya</taxon>
        <taxon>Ascomycota</taxon>
        <taxon>Pezizomycotina</taxon>
        <taxon>Sordariomycetes</taxon>
        <taxon>Hypocreomycetidae</taxon>
        <taxon>Hypocreales</taxon>
        <taxon>Nectriaceae</taxon>
        <taxon>Fusarium</taxon>
        <taxon>Fusarium solani species complex</taxon>
    </lineage>
</organism>